<proteinExistence type="predicted"/>
<dbReference type="EMBL" id="JACIIK010000004">
    <property type="protein sequence ID" value="MBB6201557.1"/>
    <property type="molecule type" value="Genomic_DNA"/>
</dbReference>
<reference evidence="2 3" key="1">
    <citation type="submission" date="2020-08" db="EMBL/GenBank/DDBJ databases">
        <title>Genomic Encyclopedia of Type Strains, Phase IV (KMG-V): Genome sequencing to study the core and pangenomes of soil and plant-associated prokaryotes.</title>
        <authorList>
            <person name="Whitman W."/>
        </authorList>
    </citation>
    <scope>NUCLEOTIDE SEQUENCE [LARGE SCALE GENOMIC DNA]</scope>
    <source>
        <strain evidence="2 3">SEMIA 4013</strain>
    </source>
</reference>
<gene>
    <name evidence="2" type="ORF">GGD69_002410</name>
</gene>
<feature type="region of interest" description="Disordered" evidence="1">
    <location>
        <begin position="77"/>
        <end position="100"/>
    </location>
</feature>
<protein>
    <submittedName>
        <fullName evidence="2">Uncharacterized protein</fullName>
    </submittedName>
</protein>
<comment type="caution">
    <text evidence="2">The sequence shown here is derived from an EMBL/GenBank/DDBJ whole genome shotgun (WGS) entry which is preliminary data.</text>
</comment>
<dbReference type="AlphaFoldDB" id="A0AAW3USE7"/>
<organism evidence="2 3">
    <name type="scientific">Paraburkholderia fungorum</name>
    <dbReference type="NCBI Taxonomy" id="134537"/>
    <lineage>
        <taxon>Bacteria</taxon>
        <taxon>Pseudomonadati</taxon>
        <taxon>Pseudomonadota</taxon>
        <taxon>Betaproteobacteria</taxon>
        <taxon>Burkholderiales</taxon>
        <taxon>Burkholderiaceae</taxon>
        <taxon>Paraburkholderia</taxon>
    </lineage>
</organism>
<dbReference type="Proteomes" id="UP000518681">
    <property type="component" value="Unassembled WGS sequence"/>
</dbReference>
<accession>A0AAW3USE7</accession>
<evidence type="ECO:0000313" key="3">
    <source>
        <dbReference type="Proteomes" id="UP000518681"/>
    </source>
</evidence>
<evidence type="ECO:0000313" key="2">
    <source>
        <dbReference type="EMBL" id="MBB6201557.1"/>
    </source>
</evidence>
<name>A0AAW3USE7_9BURK</name>
<sequence length="100" mass="11426">MARSEPSPTFATILLRSCDERCNQRYLIELLVETAESYERELECDRELYQVIALDSRGIPHKRITARTAEKLLSEASATCDQDTRETPSAVKQRSIELAH</sequence>
<evidence type="ECO:0000256" key="1">
    <source>
        <dbReference type="SAM" id="MobiDB-lite"/>
    </source>
</evidence>